<accession>A0A7Y9EDH3</accession>
<keyword evidence="2" id="KW-1185">Reference proteome</keyword>
<gene>
    <name evidence="1" type="ORF">BJY14_001570</name>
</gene>
<name>A0A7Y9EDH3_9ACTN</name>
<evidence type="ECO:0008006" key="3">
    <source>
        <dbReference type="Google" id="ProtNLM"/>
    </source>
</evidence>
<comment type="caution">
    <text evidence="1">The sequence shown here is derived from an EMBL/GenBank/DDBJ whole genome shotgun (WGS) entry which is preliminary data.</text>
</comment>
<evidence type="ECO:0000313" key="1">
    <source>
        <dbReference type="EMBL" id="NYD45587.1"/>
    </source>
</evidence>
<sequence length="198" mass="22063">MGDARLGERQLRQSLLSLLQDRHRNDADTVIRHEMGLCAGARRVDLAVINGELAGFEIKSDQDTLERLAGQAADYGRVLDRVTLVTTDRYMARAAALVPDWWGLVRATSAAQDEVGTVELGEVRPAAVNTGQEPFAVAQLLWRDEALAILRARGQHKGVQRARRWLVWERLAEVVPLPELQRLVCTQLKARQAWPGGQ</sequence>
<evidence type="ECO:0000313" key="2">
    <source>
        <dbReference type="Proteomes" id="UP000529783"/>
    </source>
</evidence>
<protein>
    <recommendedName>
        <fullName evidence="3">Sce7726 family protein</fullName>
    </recommendedName>
</protein>
<reference evidence="1 2" key="1">
    <citation type="submission" date="2020-07" db="EMBL/GenBank/DDBJ databases">
        <title>Sequencing the genomes of 1000 actinobacteria strains.</title>
        <authorList>
            <person name="Klenk H.-P."/>
        </authorList>
    </citation>
    <scope>NUCLEOTIDE SEQUENCE [LARGE SCALE GENOMIC DNA]</scope>
    <source>
        <strain evidence="1 2">DSM 40398</strain>
    </source>
</reference>
<organism evidence="1 2">
    <name type="scientific">Actinomadura luteofluorescens</name>
    <dbReference type="NCBI Taxonomy" id="46163"/>
    <lineage>
        <taxon>Bacteria</taxon>
        <taxon>Bacillati</taxon>
        <taxon>Actinomycetota</taxon>
        <taxon>Actinomycetes</taxon>
        <taxon>Streptosporangiales</taxon>
        <taxon>Thermomonosporaceae</taxon>
        <taxon>Actinomadura</taxon>
    </lineage>
</organism>
<dbReference type="Proteomes" id="UP000529783">
    <property type="component" value="Unassembled WGS sequence"/>
</dbReference>
<dbReference type="RefSeq" id="WP_179842990.1">
    <property type="nucleotide sequence ID" value="NZ_JACCBA010000001.1"/>
</dbReference>
<dbReference type="EMBL" id="JACCBA010000001">
    <property type="protein sequence ID" value="NYD45587.1"/>
    <property type="molecule type" value="Genomic_DNA"/>
</dbReference>
<dbReference type="NCBIfam" id="NF033832">
    <property type="entry name" value="sce7726_fam"/>
    <property type="match status" value="1"/>
</dbReference>
<dbReference type="InterPro" id="IPR047729">
    <property type="entry name" value="Sce7726-like"/>
</dbReference>
<dbReference type="AlphaFoldDB" id="A0A7Y9EDH3"/>
<proteinExistence type="predicted"/>